<keyword evidence="3" id="KW-1185">Reference proteome</keyword>
<accession>A0ABU5EWT0</accession>
<protein>
    <recommendedName>
        <fullName evidence="4">Response regulatory domain-containing protein</fullName>
    </recommendedName>
</protein>
<organism evidence="2 3">
    <name type="scientific">Gemmata algarum</name>
    <dbReference type="NCBI Taxonomy" id="2975278"/>
    <lineage>
        <taxon>Bacteria</taxon>
        <taxon>Pseudomonadati</taxon>
        <taxon>Planctomycetota</taxon>
        <taxon>Planctomycetia</taxon>
        <taxon>Gemmatales</taxon>
        <taxon>Gemmataceae</taxon>
        <taxon>Gemmata</taxon>
    </lineage>
</organism>
<reference evidence="3" key="1">
    <citation type="journal article" date="2023" name="Mar. Drugs">
        <title>Gemmata algarum, a Novel Planctomycete Isolated from an Algal Mat, Displays Antimicrobial Activity.</title>
        <authorList>
            <person name="Kumar G."/>
            <person name="Kallscheuer N."/>
            <person name="Kashif M."/>
            <person name="Ahamad S."/>
            <person name="Jagadeeshwari U."/>
            <person name="Pannikurungottu S."/>
            <person name="Haufschild T."/>
            <person name="Kabuu M."/>
            <person name="Sasikala C."/>
            <person name="Jogler C."/>
            <person name="Ramana C."/>
        </authorList>
    </citation>
    <scope>NUCLEOTIDE SEQUENCE [LARGE SCALE GENOMIC DNA]</scope>
    <source>
        <strain evidence="3">JC673</strain>
    </source>
</reference>
<feature type="region of interest" description="Disordered" evidence="1">
    <location>
        <begin position="132"/>
        <end position="174"/>
    </location>
</feature>
<dbReference type="RefSeq" id="WP_320685784.1">
    <property type="nucleotide sequence ID" value="NZ_JAXBLV010000066.1"/>
</dbReference>
<name>A0ABU5EWT0_9BACT</name>
<sequence>MRAPQLVIVETDGWIARMLAEFTAESAWLVRAARPDDAAALVRDRRPSVLVVQLDPGDDAATAAALALVSDVSARLPDVPAVVVSDVKFNDADRVAWTAALFDLGARYALFPPLTRPVFEDVVSGLMAAAGRRAGTAATPAPQPSEPPKPRPRRKKPEPEEEVIDLADEEDVNE</sequence>
<evidence type="ECO:0000313" key="3">
    <source>
        <dbReference type="Proteomes" id="UP001272242"/>
    </source>
</evidence>
<gene>
    <name evidence="2" type="ORF">R5W23_006106</name>
</gene>
<evidence type="ECO:0008006" key="4">
    <source>
        <dbReference type="Google" id="ProtNLM"/>
    </source>
</evidence>
<comment type="caution">
    <text evidence="2">The sequence shown here is derived from an EMBL/GenBank/DDBJ whole genome shotgun (WGS) entry which is preliminary data.</text>
</comment>
<dbReference type="EMBL" id="JAXBLV010000066">
    <property type="protein sequence ID" value="MDY3558930.1"/>
    <property type="molecule type" value="Genomic_DNA"/>
</dbReference>
<feature type="compositionally biased region" description="Acidic residues" evidence="1">
    <location>
        <begin position="159"/>
        <end position="174"/>
    </location>
</feature>
<evidence type="ECO:0000313" key="2">
    <source>
        <dbReference type="EMBL" id="MDY3558930.1"/>
    </source>
</evidence>
<dbReference type="Proteomes" id="UP001272242">
    <property type="component" value="Unassembled WGS sequence"/>
</dbReference>
<proteinExistence type="predicted"/>
<evidence type="ECO:0000256" key="1">
    <source>
        <dbReference type="SAM" id="MobiDB-lite"/>
    </source>
</evidence>